<dbReference type="PANTHER" id="PTHR22891">
    <property type="entry name" value="EUKARYOTIC TRANSLATION INITIATION FACTOR 2C"/>
    <property type="match status" value="1"/>
</dbReference>
<dbReference type="Pfam" id="PF08699">
    <property type="entry name" value="ArgoL1"/>
    <property type="match status" value="1"/>
</dbReference>
<dbReference type="InterPro" id="IPR045246">
    <property type="entry name" value="Piwi_ago-like"/>
</dbReference>
<dbReference type="InterPro" id="IPR003100">
    <property type="entry name" value="PAZ_dom"/>
</dbReference>
<dbReference type="Pfam" id="PF16488">
    <property type="entry name" value="ArgoL2"/>
    <property type="match status" value="1"/>
</dbReference>
<dbReference type="InterPro" id="IPR036397">
    <property type="entry name" value="RNaseH_sf"/>
</dbReference>
<dbReference type="Proteomes" id="UP001151582">
    <property type="component" value="Unassembled WGS sequence"/>
</dbReference>
<dbReference type="InterPro" id="IPR003165">
    <property type="entry name" value="Piwi"/>
</dbReference>
<dbReference type="Gene3D" id="3.40.50.2300">
    <property type="match status" value="1"/>
</dbReference>
<protein>
    <recommendedName>
        <fullName evidence="6">Piwi domain-containing protein</fullName>
    </recommendedName>
</protein>
<evidence type="ECO:0000313" key="5">
    <source>
        <dbReference type="Proteomes" id="UP001151582"/>
    </source>
</evidence>
<dbReference type="EMBL" id="JANBQB010000696">
    <property type="protein sequence ID" value="KAJ1974151.1"/>
    <property type="molecule type" value="Genomic_DNA"/>
</dbReference>
<accession>A0A9W8AXK6</accession>
<dbReference type="Pfam" id="PF02171">
    <property type="entry name" value="Piwi"/>
    <property type="match status" value="1"/>
</dbReference>
<evidence type="ECO:0000259" key="2">
    <source>
        <dbReference type="PROSITE" id="PS50821"/>
    </source>
</evidence>
<dbReference type="PROSITE" id="PS50822">
    <property type="entry name" value="PIWI"/>
    <property type="match status" value="1"/>
</dbReference>
<reference evidence="4" key="1">
    <citation type="submission" date="2022-07" db="EMBL/GenBank/DDBJ databases">
        <title>Phylogenomic reconstructions and comparative analyses of Kickxellomycotina fungi.</title>
        <authorList>
            <person name="Reynolds N.K."/>
            <person name="Stajich J.E."/>
            <person name="Barry K."/>
            <person name="Grigoriev I.V."/>
            <person name="Crous P."/>
            <person name="Smith M.E."/>
        </authorList>
    </citation>
    <scope>NUCLEOTIDE SEQUENCE</scope>
    <source>
        <strain evidence="4">RSA 567</strain>
    </source>
</reference>
<feature type="domain" description="Piwi" evidence="3">
    <location>
        <begin position="522"/>
        <end position="823"/>
    </location>
</feature>
<evidence type="ECO:0000259" key="3">
    <source>
        <dbReference type="PROSITE" id="PS50822"/>
    </source>
</evidence>
<dbReference type="GO" id="GO:0003723">
    <property type="term" value="F:RNA binding"/>
    <property type="evidence" value="ECO:0007669"/>
    <property type="project" value="InterPro"/>
</dbReference>
<dbReference type="Gene3D" id="2.170.260.10">
    <property type="entry name" value="paz domain"/>
    <property type="match status" value="1"/>
</dbReference>
<comment type="caution">
    <text evidence="4">The sequence shown here is derived from an EMBL/GenBank/DDBJ whole genome shotgun (WGS) entry which is preliminary data.</text>
</comment>
<dbReference type="SMART" id="SM01163">
    <property type="entry name" value="DUF1785"/>
    <property type="match status" value="1"/>
</dbReference>
<organism evidence="4 5">
    <name type="scientific">Dimargaris verticillata</name>
    <dbReference type="NCBI Taxonomy" id="2761393"/>
    <lineage>
        <taxon>Eukaryota</taxon>
        <taxon>Fungi</taxon>
        <taxon>Fungi incertae sedis</taxon>
        <taxon>Zoopagomycota</taxon>
        <taxon>Kickxellomycotina</taxon>
        <taxon>Dimargaritomycetes</taxon>
        <taxon>Dimargaritales</taxon>
        <taxon>Dimargaritaceae</taxon>
        <taxon>Dimargaris</taxon>
    </lineage>
</organism>
<evidence type="ECO:0008006" key="6">
    <source>
        <dbReference type="Google" id="ProtNLM"/>
    </source>
</evidence>
<dbReference type="InterPro" id="IPR014811">
    <property type="entry name" value="ArgoL1"/>
</dbReference>
<dbReference type="OrthoDB" id="10252740at2759"/>
<evidence type="ECO:0000313" key="4">
    <source>
        <dbReference type="EMBL" id="KAJ1974151.1"/>
    </source>
</evidence>
<feature type="domain" description="PAZ" evidence="2">
    <location>
        <begin position="228"/>
        <end position="344"/>
    </location>
</feature>
<dbReference type="Gene3D" id="3.30.420.10">
    <property type="entry name" value="Ribonuclease H-like superfamily/Ribonuclease H"/>
    <property type="match status" value="1"/>
</dbReference>
<dbReference type="CDD" id="cd04657">
    <property type="entry name" value="Piwi_ago-like"/>
    <property type="match status" value="1"/>
</dbReference>
<sequence>LAMADLSLSQFTRRPNYGTAAAKNIRVTANYLELTSWPKGDIYHYDVTIEPELKTAAKCRRVFEAYEKKYRQSHFGGAFPVYDGRKNLFAPRQLPVPEGDAVEVYLPEDAERLRHLESTKGRKPKPFQVKIKFAAKVGMAMLDEFIRARTDNSSEALTSLTALDVLFHHLPASKYPSVRNSFFTPREAFKLSGCVEAWPGMYQSVRPTENKLLLNVDVASCVFYSEGPMTDFVMARLNCRDMRDVAAKMSRETIKRLQRQLRRVPITVSHRSNSSRTFIVRDVMHKIPREAKFSLRGPDGSETTTNVQDYFEKTLNYRLQWPFLPCIEVDRGVIFPMEVCHISPGHRYPHKLDEKQTAEMIRFSCMKPFKRFERIRNGYQSLLDFSRNPYLRDFGINLGRDCLTVEARVLATPKILYGQGSRDRVVRPMGGTWNMRDKQVYRGATISSWSVLVLDLERALPHHAVGRFMGDLARTFRSMGIHVNASEQRIPVVYGNPSGNIVQSIMKAWTAAKTEYGQIPDVVFVVLPTTLATLYGEVKRVSDTMMGVPTQCMQKSKVGRSNVQYIANVGLKVNVKLGGVNSVLNANELPFGPKDPTLVIGADVTHPAPGMNTQPSVAAVVSSTNFEVTTFTSQVRFQPPRQEMIDSLASIAKQALMAFFASTRTKPRRILVYRDGVSESQFATVMDVEVKAIREACTSLEPSYQPKITFITCQKRHHTRFLPQNQSDADRSGNCPPGTVVDTRITHPFEFDFFLQAHSGIQGTSRPVHYTVLHDESKYTADELQNITNRLCYLFPRCTRSVSLCPPAYFADILAARARYHRKKSLFEFDDSVSSSRGATGSELGVPPPPHEDYKPVTTTLVNRMYYM</sequence>
<dbReference type="Pfam" id="PF16487">
    <property type="entry name" value="ArgoMid"/>
    <property type="match status" value="1"/>
</dbReference>
<feature type="non-terminal residue" evidence="4">
    <location>
        <position position="1"/>
    </location>
</feature>
<dbReference type="InterPro" id="IPR012337">
    <property type="entry name" value="RNaseH-like_sf"/>
</dbReference>
<feature type="region of interest" description="Disordered" evidence="1">
    <location>
        <begin position="832"/>
        <end position="855"/>
    </location>
</feature>
<dbReference type="AlphaFoldDB" id="A0A9W8AXK6"/>
<dbReference type="SUPFAM" id="SSF101690">
    <property type="entry name" value="PAZ domain"/>
    <property type="match status" value="1"/>
</dbReference>
<dbReference type="PROSITE" id="PS50821">
    <property type="entry name" value="PAZ"/>
    <property type="match status" value="1"/>
</dbReference>
<dbReference type="InterPro" id="IPR032472">
    <property type="entry name" value="ArgoL2"/>
</dbReference>
<dbReference type="CDD" id="cd02846">
    <property type="entry name" value="PAZ_argonaute_like"/>
    <property type="match status" value="1"/>
</dbReference>
<dbReference type="SMART" id="SM00950">
    <property type="entry name" value="Piwi"/>
    <property type="match status" value="1"/>
</dbReference>
<dbReference type="InterPro" id="IPR032474">
    <property type="entry name" value="Argonaute_N"/>
</dbReference>
<dbReference type="Pfam" id="PF16486">
    <property type="entry name" value="ArgoN"/>
    <property type="match status" value="1"/>
</dbReference>
<dbReference type="InterPro" id="IPR036085">
    <property type="entry name" value="PAZ_dom_sf"/>
</dbReference>
<dbReference type="InterPro" id="IPR032473">
    <property type="entry name" value="Argonaute_Mid_dom"/>
</dbReference>
<dbReference type="Pfam" id="PF02170">
    <property type="entry name" value="PAZ"/>
    <property type="match status" value="1"/>
</dbReference>
<keyword evidence="5" id="KW-1185">Reference proteome</keyword>
<gene>
    <name evidence="4" type="ORF">H4R34_004825</name>
</gene>
<dbReference type="SUPFAM" id="SSF53098">
    <property type="entry name" value="Ribonuclease H-like"/>
    <property type="match status" value="1"/>
</dbReference>
<evidence type="ECO:0000256" key="1">
    <source>
        <dbReference type="SAM" id="MobiDB-lite"/>
    </source>
</evidence>
<name>A0A9W8AXK6_9FUNG</name>
<proteinExistence type="predicted"/>